<sequence length="601" mass="67238">MFCMPCFPHQTWCNVVFLRSRARRMNTEKINELISTAYALTLAPEKYDEFIETFDDIIFPPTATSTIQADELNQSVNPHYERAHNIVLQMGRTKKPKNSASNIVERSPSPAIVFDHNEHVLAMNSLARKDSGNTCDTLSEYCSNTESLESIRSFMTQGSKGGILVKPGSLCCTGKTSSCIIVRKISAHSSAPSDTEPKSRKYFLCSIDLSFTPEKMEFFQQVYHLTNAEADVATRLAAGQQPQEISEQRGASLNTVRSQIRIVKNKTQTRNIGEIIRLVCGLTTGLFVSTQVDGLGETEIKDSKNFKRRQSLTLSNDRTMSYLDQGDPDGTPVILIHNMLYGSELPDNAAKAAARQKIRIIAPQRPGYGKSDLAKNKFGDELLNTVAKDICELLDHLGIQKAIIMGQAIGSVYALRFAKLYPHRTASLFAVSHAPMWRDSWLNELPVRQRFIARLTKYVPKLLPLITRSGVALIDKGESKQFIEALHKDIPADAKALRRRDLLQHISRGLEETVAQGSEAFCRDCPLALRDFTQEAQNLHIPLHIIHGDGDHVVKLSRIEAFQHVVPKTKVEIVKGAGQFLIYSHWEVVLNALKKSIRSLK</sequence>
<dbReference type="Gene3D" id="1.10.10.10">
    <property type="entry name" value="Winged helix-like DNA-binding domain superfamily/Winged helix DNA-binding domain"/>
    <property type="match status" value="1"/>
</dbReference>
<comment type="caution">
    <text evidence="2">The sequence shown here is derived from an EMBL/GenBank/DDBJ whole genome shotgun (WGS) entry which is preliminary data.</text>
</comment>
<dbReference type="EMBL" id="DRMN01000105">
    <property type="protein sequence ID" value="HFB54583.1"/>
    <property type="molecule type" value="Genomic_DNA"/>
</dbReference>
<dbReference type="AlphaFoldDB" id="A0A7C3C4Q5"/>
<dbReference type="GO" id="GO:0003677">
    <property type="term" value="F:DNA binding"/>
    <property type="evidence" value="ECO:0007669"/>
    <property type="project" value="InterPro"/>
</dbReference>
<dbReference type="PANTHER" id="PTHR43798">
    <property type="entry name" value="MONOACYLGLYCEROL LIPASE"/>
    <property type="match status" value="1"/>
</dbReference>
<organism evidence="2">
    <name type="scientific">Hellea balneolensis</name>
    <dbReference type="NCBI Taxonomy" id="287478"/>
    <lineage>
        <taxon>Bacteria</taxon>
        <taxon>Pseudomonadati</taxon>
        <taxon>Pseudomonadota</taxon>
        <taxon>Alphaproteobacteria</taxon>
        <taxon>Maricaulales</taxon>
        <taxon>Robiginitomaculaceae</taxon>
        <taxon>Hellea</taxon>
    </lineage>
</organism>
<protein>
    <submittedName>
        <fullName evidence="2">Alpha/beta fold hydrolase</fullName>
    </submittedName>
</protein>
<evidence type="ECO:0000313" key="2">
    <source>
        <dbReference type="EMBL" id="HFB54583.1"/>
    </source>
</evidence>
<dbReference type="InterPro" id="IPR016032">
    <property type="entry name" value="Sig_transdc_resp-reg_C-effctor"/>
</dbReference>
<dbReference type="GO" id="GO:0006355">
    <property type="term" value="P:regulation of DNA-templated transcription"/>
    <property type="evidence" value="ECO:0007669"/>
    <property type="project" value="InterPro"/>
</dbReference>
<dbReference type="SMART" id="SM00421">
    <property type="entry name" value="HTH_LUXR"/>
    <property type="match status" value="1"/>
</dbReference>
<dbReference type="Gene3D" id="3.40.50.1820">
    <property type="entry name" value="alpha/beta hydrolase"/>
    <property type="match status" value="1"/>
</dbReference>
<accession>A0A7C3C4Q5</accession>
<dbReference type="InterPro" id="IPR000073">
    <property type="entry name" value="AB_hydrolase_1"/>
</dbReference>
<reference evidence="2" key="1">
    <citation type="journal article" date="2020" name="mSystems">
        <title>Genome- and Community-Level Interaction Insights into Carbon Utilization and Element Cycling Functions of Hydrothermarchaeota in Hydrothermal Sediment.</title>
        <authorList>
            <person name="Zhou Z."/>
            <person name="Liu Y."/>
            <person name="Xu W."/>
            <person name="Pan J."/>
            <person name="Luo Z.H."/>
            <person name="Li M."/>
        </authorList>
    </citation>
    <scope>NUCLEOTIDE SEQUENCE [LARGE SCALE GENOMIC DNA]</scope>
    <source>
        <strain evidence="2">HyVt-489</strain>
    </source>
</reference>
<dbReference type="InterPro" id="IPR029058">
    <property type="entry name" value="AB_hydrolase_fold"/>
</dbReference>
<dbReference type="SUPFAM" id="SSF53474">
    <property type="entry name" value="alpha/beta-Hydrolases"/>
    <property type="match status" value="1"/>
</dbReference>
<dbReference type="PRINTS" id="PR00111">
    <property type="entry name" value="ABHYDROLASE"/>
</dbReference>
<dbReference type="Proteomes" id="UP000886042">
    <property type="component" value="Unassembled WGS sequence"/>
</dbReference>
<evidence type="ECO:0000259" key="1">
    <source>
        <dbReference type="SMART" id="SM00421"/>
    </source>
</evidence>
<dbReference type="SUPFAM" id="SSF46894">
    <property type="entry name" value="C-terminal effector domain of the bipartite response regulators"/>
    <property type="match status" value="1"/>
</dbReference>
<dbReference type="InterPro" id="IPR050266">
    <property type="entry name" value="AB_hydrolase_sf"/>
</dbReference>
<dbReference type="GO" id="GO:0016787">
    <property type="term" value="F:hydrolase activity"/>
    <property type="evidence" value="ECO:0007669"/>
    <property type="project" value="UniProtKB-KW"/>
</dbReference>
<proteinExistence type="predicted"/>
<gene>
    <name evidence="2" type="ORF">ENJ46_01555</name>
</gene>
<dbReference type="InterPro" id="IPR000792">
    <property type="entry name" value="Tscrpt_reg_LuxR_C"/>
</dbReference>
<dbReference type="InterPro" id="IPR036388">
    <property type="entry name" value="WH-like_DNA-bd_sf"/>
</dbReference>
<name>A0A7C3C4Q5_9PROT</name>
<dbReference type="Pfam" id="PF00561">
    <property type="entry name" value="Abhydrolase_1"/>
    <property type="match status" value="1"/>
</dbReference>
<feature type="domain" description="HTH luxR-type" evidence="1">
    <location>
        <begin position="222"/>
        <end position="279"/>
    </location>
</feature>
<keyword evidence="2" id="KW-0378">Hydrolase</keyword>